<keyword evidence="1" id="KW-0812">Transmembrane</keyword>
<reference evidence="4" key="2">
    <citation type="submission" date="2015-04" db="EMBL/GenBank/DDBJ databases">
        <title>Complete genome sequence of Salinicoccus halodurans strain H3B36, isolated from the Qaidam basin of China.</title>
        <authorList>
            <person name="Ma Y."/>
            <person name="Jiang K."/>
            <person name="Xue Y."/>
        </authorList>
    </citation>
    <scope>NUCLEOTIDE SEQUENCE [LARGE SCALE GENOMIC DNA]</scope>
    <source>
        <strain evidence="4">H3B36</strain>
    </source>
</reference>
<proteinExistence type="predicted"/>
<sequence length="73" mass="8663">MNLILKSKLFWSFMVLLGAALMIIGFFTKDIKMWFIAFAIALLVRYYAADFLFHSYENRIERLKQKHSQLKDG</sequence>
<name>A0A0F7HK73_9STAP</name>
<reference evidence="3 5" key="3">
    <citation type="submission" date="2016-10" db="EMBL/GenBank/DDBJ databases">
        <authorList>
            <person name="Varghese N."/>
            <person name="Submissions S."/>
        </authorList>
    </citation>
    <scope>NUCLEOTIDE SEQUENCE [LARGE SCALE GENOMIC DNA]</scope>
    <source>
        <strain evidence="3 5">CGMCC 1.6501</strain>
    </source>
</reference>
<feature type="transmembrane region" description="Helical" evidence="1">
    <location>
        <begin position="9"/>
        <end position="27"/>
    </location>
</feature>
<evidence type="ECO:0000313" key="3">
    <source>
        <dbReference type="EMBL" id="SFK51335.1"/>
    </source>
</evidence>
<evidence type="ECO:0000313" key="4">
    <source>
        <dbReference type="Proteomes" id="UP000034029"/>
    </source>
</evidence>
<feature type="transmembrane region" description="Helical" evidence="1">
    <location>
        <begin position="33"/>
        <end position="53"/>
    </location>
</feature>
<protein>
    <submittedName>
        <fullName evidence="3">Uncharacterized protein</fullName>
    </submittedName>
</protein>
<dbReference type="KEGG" id="shv:AAT16_04205"/>
<reference evidence="2 4" key="1">
    <citation type="journal article" date="2015" name="Int. J. Syst. Evol. Microbiol.">
        <title>Complete genome sequence of Salinicoccus halodurans H3B36, isolated from the Qaidam Basin in China.</title>
        <authorList>
            <person name="Jiang K."/>
            <person name="Xue Y."/>
            <person name="Ma Y."/>
        </authorList>
    </citation>
    <scope>NUCLEOTIDE SEQUENCE [LARGE SCALE GENOMIC DNA]</scope>
    <source>
        <strain evidence="2 4">H3B36</strain>
    </source>
</reference>
<evidence type="ECO:0000256" key="1">
    <source>
        <dbReference type="SAM" id="Phobius"/>
    </source>
</evidence>
<dbReference type="Proteomes" id="UP000034029">
    <property type="component" value="Chromosome"/>
</dbReference>
<dbReference type="AlphaFoldDB" id="A0A0F7HK73"/>
<accession>A0A0F7HK73</accession>
<dbReference type="Proteomes" id="UP000183090">
    <property type="component" value="Unassembled WGS sequence"/>
</dbReference>
<keyword evidence="1" id="KW-0472">Membrane</keyword>
<keyword evidence="4" id="KW-1185">Reference proteome</keyword>
<evidence type="ECO:0000313" key="5">
    <source>
        <dbReference type="Proteomes" id="UP000183090"/>
    </source>
</evidence>
<dbReference type="EMBL" id="FOTB01000001">
    <property type="protein sequence ID" value="SFK51335.1"/>
    <property type="molecule type" value="Genomic_DNA"/>
</dbReference>
<dbReference type="EMBL" id="CP011366">
    <property type="protein sequence ID" value="AKG73487.1"/>
    <property type="molecule type" value="Genomic_DNA"/>
</dbReference>
<evidence type="ECO:0000313" key="2">
    <source>
        <dbReference type="EMBL" id="AKG73487.1"/>
    </source>
</evidence>
<gene>
    <name evidence="2" type="ORF">AAT16_04205</name>
    <name evidence="3" type="ORF">SAMN05216235_0078</name>
</gene>
<keyword evidence="1" id="KW-1133">Transmembrane helix</keyword>
<organism evidence="3 5">
    <name type="scientific">Salinicoccus halodurans</name>
    <dbReference type="NCBI Taxonomy" id="407035"/>
    <lineage>
        <taxon>Bacteria</taxon>
        <taxon>Bacillati</taxon>
        <taxon>Bacillota</taxon>
        <taxon>Bacilli</taxon>
        <taxon>Bacillales</taxon>
        <taxon>Staphylococcaceae</taxon>
        <taxon>Salinicoccus</taxon>
    </lineage>
</organism>